<comment type="subcellular location">
    <subcellularLocation>
        <location evidence="1">Membrane</location>
        <topology evidence="1">Multi-pass membrane protein</topology>
    </subcellularLocation>
</comment>
<organism evidence="9 10">
    <name type="scientific">Zizania palustris</name>
    <name type="common">Northern wild rice</name>
    <dbReference type="NCBI Taxonomy" id="103762"/>
    <lineage>
        <taxon>Eukaryota</taxon>
        <taxon>Viridiplantae</taxon>
        <taxon>Streptophyta</taxon>
        <taxon>Embryophyta</taxon>
        <taxon>Tracheophyta</taxon>
        <taxon>Spermatophyta</taxon>
        <taxon>Magnoliopsida</taxon>
        <taxon>Liliopsida</taxon>
        <taxon>Poales</taxon>
        <taxon>Poaceae</taxon>
        <taxon>BOP clade</taxon>
        <taxon>Oryzoideae</taxon>
        <taxon>Oryzeae</taxon>
        <taxon>Zizaniinae</taxon>
        <taxon>Zizania</taxon>
    </lineage>
</organism>
<evidence type="ECO:0000256" key="8">
    <source>
        <dbReference type="SAM" id="Phobius"/>
    </source>
</evidence>
<dbReference type="Proteomes" id="UP000729402">
    <property type="component" value="Unassembled WGS sequence"/>
</dbReference>
<evidence type="ECO:0000313" key="10">
    <source>
        <dbReference type="Proteomes" id="UP000729402"/>
    </source>
</evidence>
<proteinExistence type="inferred from homology"/>
<evidence type="ECO:0000256" key="4">
    <source>
        <dbReference type="ARBA" id="ARBA00022692"/>
    </source>
</evidence>
<evidence type="ECO:0000256" key="3">
    <source>
        <dbReference type="ARBA" id="ARBA00022448"/>
    </source>
</evidence>
<dbReference type="EMBL" id="JAAALK010000285">
    <property type="protein sequence ID" value="KAG8065346.1"/>
    <property type="molecule type" value="Genomic_DNA"/>
</dbReference>
<dbReference type="AlphaFoldDB" id="A0A8J5T0N3"/>
<keyword evidence="6 8" id="KW-0472">Membrane</keyword>
<feature type="transmembrane region" description="Helical" evidence="8">
    <location>
        <begin position="41"/>
        <end position="61"/>
    </location>
</feature>
<dbReference type="GO" id="GO:0016020">
    <property type="term" value="C:membrane"/>
    <property type="evidence" value="ECO:0007669"/>
    <property type="project" value="UniProtKB-SubCell"/>
</dbReference>
<evidence type="ECO:0000256" key="2">
    <source>
        <dbReference type="ARBA" id="ARBA00010276"/>
    </source>
</evidence>
<evidence type="ECO:0000313" key="9">
    <source>
        <dbReference type="EMBL" id="KAG8065346.1"/>
    </source>
</evidence>
<evidence type="ECO:0000256" key="7">
    <source>
        <dbReference type="SAM" id="MobiDB-lite"/>
    </source>
</evidence>
<dbReference type="InterPro" id="IPR045035">
    <property type="entry name" value="YSL-like"/>
</dbReference>
<evidence type="ECO:0000256" key="1">
    <source>
        <dbReference type="ARBA" id="ARBA00004141"/>
    </source>
</evidence>
<comment type="similarity">
    <text evidence="2">Belongs to the YSL (TC 2.A.67.2) family.</text>
</comment>
<feature type="transmembrane region" description="Helical" evidence="8">
    <location>
        <begin position="91"/>
        <end position="109"/>
    </location>
</feature>
<keyword evidence="4 8" id="KW-0812">Transmembrane</keyword>
<name>A0A8J5T0N3_ZIZPA</name>
<feature type="compositionally biased region" description="Pro residues" evidence="7">
    <location>
        <begin position="244"/>
        <end position="254"/>
    </location>
</feature>
<comment type="caution">
    <text evidence="9">The sequence shown here is derived from an EMBL/GenBank/DDBJ whole genome shotgun (WGS) entry which is preliminary data.</text>
</comment>
<feature type="transmembrane region" description="Helical" evidence="8">
    <location>
        <begin position="130"/>
        <end position="152"/>
    </location>
</feature>
<dbReference type="InterPro" id="IPR004813">
    <property type="entry name" value="OPT"/>
</dbReference>
<feature type="region of interest" description="Disordered" evidence="7">
    <location>
        <begin position="242"/>
        <end position="311"/>
    </location>
</feature>
<dbReference type="PANTHER" id="PTHR31645:SF76">
    <property type="entry name" value="METAL-NICOTIANAMINE TRANSPORTER YSL8-RELATED"/>
    <property type="match status" value="1"/>
</dbReference>
<feature type="compositionally biased region" description="Low complexity" evidence="7">
    <location>
        <begin position="300"/>
        <end position="311"/>
    </location>
</feature>
<dbReference type="Pfam" id="PF03169">
    <property type="entry name" value="OPT"/>
    <property type="match status" value="1"/>
</dbReference>
<sequence>MPAAQRHRGRHHVQATMSSPLGPASPPCALLPAMIFPHIKWYYILVTYVFAPVLSFCNAYGAGLTDCSLASTYGKLTISIFGACAGASHDGMLVGLAACGVIMSIVSTTSDLMQDFKTGYLTLASPRSMFISQVIGTAMGCVIAPCVFWFFYKAFSDIGVSDNQYPAPYAIVYRNMAILGADGFSTLPKHCLTYALLHLLRGRGSRAMQLLGNISDTPYRQCVITVNSFSLLLFFPDTASARLRPPPPRPPPASPTSRRLHPPPRPPAASARLHGLPPPPPASPTSRRLRRLHPPPRPPAASAASAASTRLARPVPRAAAMDVNEEAMVAHKRAFLDFLDQDVSPLVTAHFCRRLLQWFVTDFFGPCVCRSDTVTEVARNLDPKFFGPCVC</sequence>
<keyword evidence="3" id="KW-0813">Transport</keyword>
<protein>
    <submittedName>
        <fullName evidence="9">Uncharacterized protein</fullName>
    </submittedName>
</protein>
<reference evidence="9" key="2">
    <citation type="submission" date="2021-02" db="EMBL/GenBank/DDBJ databases">
        <authorList>
            <person name="Kimball J.A."/>
            <person name="Haas M.W."/>
            <person name="Macchietto M."/>
            <person name="Kono T."/>
            <person name="Duquette J."/>
            <person name="Shao M."/>
        </authorList>
    </citation>
    <scope>NUCLEOTIDE SEQUENCE</scope>
    <source>
        <tissue evidence="9">Fresh leaf tissue</tissue>
    </source>
</reference>
<gene>
    <name evidence="9" type="ORF">GUJ93_ZPchr0004g39576</name>
</gene>
<dbReference type="GO" id="GO:0035673">
    <property type="term" value="F:oligopeptide transmembrane transporter activity"/>
    <property type="evidence" value="ECO:0007669"/>
    <property type="project" value="InterPro"/>
</dbReference>
<evidence type="ECO:0000256" key="6">
    <source>
        <dbReference type="ARBA" id="ARBA00023136"/>
    </source>
</evidence>
<reference evidence="9" key="1">
    <citation type="journal article" date="2021" name="bioRxiv">
        <title>Whole Genome Assembly and Annotation of Northern Wild Rice, Zizania palustris L., Supports a Whole Genome Duplication in the Zizania Genus.</title>
        <authorList>
            <person name="Haas M."/>
            <person name="Kono T."/>
            <person name="Macchietto M."/>
            <person name="Millas R."/>
            <person name="McGilp L."/>
            <person name="Shao M."/>
            <person name="Duquette J."/>
            <person name="Hirsch C.N."/>
            <person name="Kimball J."/>
        </authorList>
    </citation>
    <scope>NUCLEOTIDE SEQUENCE</scope>
    <source>
        <tissue evidence="9">Fresh leaf tissue</tissue>
    </source>
</reference>
<accession>A0A8J5T0N3</accession>
<dbReference type="PANTHER" id="PTHR31645">
    <property type="entry name" value="OLIGOPEPTIDE TRANSPORTER YGL114W-RELATED"/>
    <property type="match status" value="1"/>
</dbReference>
<evidence type="ECO:0000256" key="5">
    <source>
        <dbReference type="ARBA" id="ARBA00022989"/>
    </source>
</evidence>
<keyword evidence="5 8" id="KW-1133">Transmembrane helix</keyword>
<keyword evidence="10" id="KW-1185">Reference proteome</keyword>
<dbReference type="OrthoDB" id="1882346at2759"/>